<dbReference type="EMBL" id="GL380097">
    <property type="protein sequence ID" value="EGT46415.1"/>
    <property type="molecule type" value="Genomic_DNA"/>
</dbReference>
<keyword evidence="2" id="KW-1185">Reference proteome</keyword>
<evidence type="ECO:0000313" key="1">
    <source>
        <dbReference type="EMBL" id="EGT46415.1"/>
    </source>
</evidence>
<dbReference type="AlphaFoldDB" id="G0P6D6"/>
<evidence type="ECO:0000313" key="2">
    <source>
        <dbReference type="Proteomes" id="UP000008068"/>
    </source>
</evidence>
<sequence length="521" mass="61760">MSLTQELCDKIFNNRIILEEILQNTEEEYLFLKYRLVNKKFNDAYLTVLRKRHRRMEITFSAGTEKRVTGFYNKFLHINSRKARMSEVPHFFRFLNETCKLHVKEIVIKNVWKLEWEQANEFHADVLFILIGKKDKHLTTLIGLETLCDGCWVCVNLLKLSKTLQEYGPMGWKAMTRVKGSYHFNKLHITDRTLEQIANYCVADAGEFNFTKDQFDQNLSSYINPDISCDTLIFCIHEFRLIDYRRELCPVPREIVEMMFRKWKVKSIVIRFVFDFSIYHCDDEWTEHVFFTPILLTGPYDSTPKSNFQFSQVVIDLLESNYCLRDFIEEEQKNASNEHNNLLSNIIRLFPTKSISIRKVHLNNFVGISIEKVFQNLQRITQIEKHRNLTISVELLLNFRDWMMPIGYSKEETIESIKIPEGFTVQGPQLVLIHRDLVDRPINDFEPLPWIKLTGKRLTKMDNDRNFVFNLDTFVNVDARREITNTESLHPKAFLRHLTLFPCSMASVVFWLLKNKKTFIC</sequence>
<dbReference type="InterPro" id="IPR009497">
    <property type="entry name" value="Regulator_protein_PHA-1"/>
</dbReference>
<organism evidence="2">
    <name type="scientific">Caenorhabditis brenneri</name>
    <name type="common">Nematode worm</name>
    <dbReference type="NCBI Taxonomy" id="135651"/>
    <lineage>
        <taxon>Eukaryota</taxon>
        <taxon>Metazoa</taxon>
        <taxon>Ecdysozoa</taxon>
        <taxon>Nematoda</taxon>
        <taxon>Chromadorea</taxon>
        <taxon>Rhabditida</taxon>
        <taxon>Rhabditina</taxon>
        <taxon>Rhabditomorpha</taxon>
        <taxon>Rhabditoidea</taxon>
        <taxon>Rhabditidae</taxon>
        <taxon>Peloderinae</taxon>
        <taxon>Caenorhabditis</taxon>
    </lineage>
</organism>
<name>G0P6D6_CAEBE</name>
<dbReference type="OMA" id="LIFCIHE"/>
<gene>
    <name evidence="1" type="ORF">CAEBREN_10627</name>
</gene>
<dbReference type="HOGENOM" id="CLU_039877_0_0_1"/>
<dbReference type="Pfam" id="PF06542">
    <property type="entry name" value="PHA-1"/>
    <property type="match status" value="1"/>
</dbReference>
<protein>
    <submittedName>
        <fullName evidence="1">Uncharacterized protein</fullName>
    </submittedName>
</protein>
<accession>G0P6D6</accession>
<dbReference type="eggNOG" id="ENOG502TJPY">
    <property type="taxonomic scope" value="Eukaryota"/>
</dbReference>
<dbReference type="Proteomes" id="UP000008068">
    <property type="component" value="Unassembled WGS sequence"/>
</dbReference>
<dbReference type="InParanoid" id="G0P6D6"/>
<dbReference type="OrthoDB" id="5902051at2759"/>
<proteinExistence type="predicted"/>
<reference evidence="2" key="1">
    <citation type="submission" date="2011-07" db="EMBL/GenBank/DDBJ databases">
        <authorList>
            <consortium name="Caenorhabditis brenneri Sequencing and Analysis Consortium"/>
            <person name="Wilson R.K."/>
        </authorList>
    </citation>
    <scope>NUCLEOTIDE SEQUENCE [LARGE SCALE GENOMIC DNA]</scope>
    <source>
        <strain evidence="2">PB2801</strain>
    </source>
</reference>